<comment type="caution">
    <text evidence="1">The sequence shown here is derived from an EMBL/GenBank/DDBJ whole genome shotgun (WGS) entry which is preliminary data.</text>
</comment>
<evidence type="ECO:0000313" key="1">
    <source>
        <dbReference type="EMBL" id="KAG7454888.1"/>
    </source>
</evidence>
<dbReference type="PANTHER" id="PTHR45913">
    <property type="entry name" value="EPM2A-INTERACTING PROTEIN 1"/>
    <property type="match status" value="1"/>
</dbReference>
<accession>A0AAV6PAC6</accession>
<name>A0AAV6PAC6_SOLSE</name>
<gene>
    <name evidence="1" type="ORF">JOB18_005822</name>
</gene>
<dbReference type="Proteomes" id="UP000693946">
    <property type="component" value="Unassembled WGS sequence"/>
</dbReference>
<organism evidence="1 2">
    <name type="scientific">Solea senegalensis</name>
    <name type="common">Senegalese sole</name>
    <dbReference type="NCBI Taxonomy" id="28829"/>
    <lineage>
        <taxon>Eukaryota</taxon>
        <taxon>Metazoa</taxon>
        <taxon>Chordata</taxon>
        <taxon>Craniata</taxon>
        <taxon>Vertebrata</taxon>
        <taxon>Euteleostomi</taxon>
        <taxon>Actinopterygii</taxon>
        <taxon>Neopterygii</taxon>
        <taxon>Teleostei</taxon>
        <taxon>Neoteleostei</taxon>
        <taxon>Acanthomorphata</taxon>
        <taxon>Carangaria</taxon>
        <taxon>Pleuronectiformes</taxon>
        <taxon>Pleuronectoidei</taxon>
        <taxon>Soleidae</taxon>
        <taxon>Solea</taxon>
    </lineage>
</organism>
<keyword evidence="2" id="KW-1185">Reference proteome</keyword>
<sequence>MSQAIGDKDAFHPEQYCVHLDKEAAEFSQRFGELDVMEDVAAFVLNPFLTIDVEQVAAKFQQVFALPSGVDMEIVDLQNDIELKVRSGDSNFWGIVSREKFPLLTSCALRVSAYFEMAFSQMKYRSRLTDEHLTDCLRLAVSSYEPNYKALTHSMQSQPSH</sequence>
<proteinExistence type="predicted"/>
<reference evidence="1 2" key="1">
    <citation type="journal article" date="2021" name="Sci. Rep.">
        <title>Chromosome anchoring in Senegalese sole (Solea senegalensis) reveals sex-associated markers and genome rearrangements in flatfish.</title>
        <authorList>
            <person name="Guerrero-Cozar I."/>
            <person name="Gomez-Garrido J."/>
            <person name="Berbel C."/>
            <person name="Martinez-Blanch J.F."/>
            <person name="Alioto T."/>
            <person name="Claros M.G."/>
            <person name="Gagnaire P.A."/>
            <person name="Manchado M."/>
        </authorList>
    </citation>
    <scope>NUCLEOTIDE SEQUENCE [LARGE SCALE GENOMIC DNA]</scope>
    <source>
        <strain evidence="1">Sse05_10M</strain>
    </source>
</reference>
<dbReference type="PANTHER" id="PTHR45913:SF21">
    <property type="entry name" value="DUF4371 DOMAIN-CONTAINING PROTEIN"/>
    <property type="match status" value="1"/>
</dbReference>
<dbReference type="AlphaFoldDB" id="A0AAV6PAC6"/>
<dbReference type="EMBL" id="JAGKHQ010001554">
    <property type="protein sequence ID" value="KAG7454888.1"/>
    <property type="molecule type" value="Genomic_DNA"/>
</dbReference>
<protein>
    <submittedName>
        <fullName evidence="1">Uncharacterized protein</fullName>
    </submittedName>
</protein>
<evidence type="ECO:0000313" key="2">
    <source>
        <dbReference type="Proteomes" id="UP000693946"/>
    </source>
</evidence>